<evidence type="ECO:0000256" key="2">
    <source>
        <dbReference type="ARBA" id="ARBA00012544"/>
    </source>
</evidence>
<dbReference type="GO" id="GO:0015020">
    <property type="term" value="F:glucuronosyltransferase activity"/>
    <property type="evidence" value="ECO:0007669"/>
    <property type="project" value="UniProtKB-EC"/>
</dbReference>
<dbReference type="AlphaFoldDB" id="A0A8S9ZZT8"/>
<reference evidence="6" key="1">
    <citation type="journal article" date="2020" name="Ecol. Evol.">
        <title>Genome structure and content of the rice root-knot nematode (Meloidogyne graminicola).</title>
        <authorList>
            <person name="Phan N.T."/>
            <person name="Danchin E.G.J."/>
            <person name="Klopp C."/>
            <person name="Perfus-Barbeoch L."/>
            <person name="Kozlowski D.K."/>
            <person name="Koutsovoulos G.D."/>
            <person name="Lopez-Roques C."/>
            <person name="Bouchez O."/>
            <person name="Zahm M."/>
            <person name="Besnard G."/>
            <person name="Bellafiore S."/>
        </authorList>
    </citation>
    <scope>NUCLEOTIDE SEQUENCE</scope>
    <source>
        <strain evidence="6">VN-18</strain>
    </source>
</reference>
<dbReference type="InterPro" id="IPR002213">
    <property type="entry name" value="UDP_glucos_trans"/>
</dbReference>
<accession>A0A8S9ZZT8</accession>
<evidence type="ECO:0000256" key="1">
    <source>
        <dbReference type="ARBA" id="ARBA00009995"/>
    </source>
</evidence>
<organism evidence="6 7">
    <name type="scientific">Meloidogyne graminicola</name>
    <dbReference type="NCBI Taxonomy" id="189291"/>
    <lineage>
        <taxon>Eukaryota</taxon>
        <taxon>Metazoa</taxon>
        <taxon>Ecdysozoa</taxon>
        <taxon>Nematoda</taxon>
        <taxon>Chromadorea</taxon>
        <taxon>Rhabditida</taxon>
        <taxon>Tylenchina</taxon>
        <taxon>Tylenchomorpha</taxon>
        <taxon>Tylenchoidea</taxon>
        <taxon>Meloidogynidae</taxon>
        <taxon>Meloidogyninae</taxon>
        <taxon>Meloidogyne</taxon>
    </lineage>
</organism>
<dbReference type="EC" id="2.4.1.17" evidence="2"/>
<comment type="catalytic activity">
    <reaction evidence="5">
        <text>glucuronate acceptor + UDP-alpha-D-glucuronate = acceptor beta-D-glucuronoside + UDP + H(+)</text>
        <dbReference type="Rhea" id="RHEA:21032"/>
        <dbReference type="ChEBI" id="CHEBI:15378"/>
        <dbReference type="ChEBI" id="CHEBI:58052"/>
        <dbReference type="ChEBI" id="CHEBI:58223"/>
        <dbReference type="ChEBI" id="CHEBI:132367"/>
        <dbReference type="ChEBI" id="CHEBI:132368"/>
        <dbReference type="EC" id="2.4.1.17"/>
    </reaction>
</comment>
<name>A0A8S9ZZT8_9BILA</name>
<evidence type="ECO:0000256" key="4">
    <source>
        <dbReference type="ARBA" id="ARBA00022679"/>
    </source>
</evidence>
<dbReference type="OrthoDB" id="5835829at2759"/>
<dbReference type="SUPFAM" id="SSF53756">
    <property type="entry name" value="UDP-Glycosyltransferase/glycogen phosphorylase"/>
    <property type="match status" value="1"/>
</dbReference>
<comment type="similarity">
    <text evidence="1">Belongs to the UDP-glycosyltransferase family.</text>
</comment>
<protein>
    <recommendedName>
        <fullName evidence="2">glucuronosyltransferase</fullName>
        <ecNumber evidence="2">2.4.1.17</ecNumber>
    </recommendedName>
</protein>
<keyword evidence="3" id="KW-0328">Glycosyltransferase</keyword>
<dbReference type="Proteomes" id="UP000605970">
    <property type="component" value="Unassembled WGS sequence"/>
</dbReference>
<proteinExistence type="inferred from homology"/>
<dbReference type="EMBL" id="JABEBT010000009">
    <property type="protein sequence ID" value="KAF7638832.1"/>
    <property type="molecule type" value="Genomic_DNA"/>
</dbReference>
<dbReference type="PANTHER" id="PTHR48043:SF145">
    <property type="entry name" value="FI06409P-RELATED"/>
    <property type="match status" value="1"/>
</dbReference>
<dbReference type="Gene3D" id="3.40.50.2000">
    <property type="entry name" value="Glycogen Phosphorylase B"/>
    <property type="match status" value="1"/>
</dbReference>
<evidence type="ECO:0000313" key="6">
    <source>
        <dbReference type="EMBL" id="KAF7638832.1"/>
    </source>
</evidence>
<gene>
    <name evidence="6" type="ORF">Mgra_00001640</name>
</gene>
<evidence type="ECO:0000256" key="3">
    <source>
        <dbReference type="ARBA" id="ARBA00022676"/>
    </source>
</evidence>
<evidence type="ECO:0000256" key="5">
    <source>
        <dbReference type="ARBA" id="ARBA00047475"/>
    </source>
</evidence>
<keyword evidence="4" id="KW-0808">Transferase</keyword>
<dbReference type="Pfam" id="PF00201">
    <property type="entry name" value="UDPGT"/>
    <property type="match status" value="1"/>
</dbReference>
<dbReference type="InterPro" id="IPR050271">
    <property type="entry name" value="UDP-glycosyltransferase"/>
</dbReference>
<keyword evidence="7" id="KW-1185">Reference proteome</keyword>
<evidence type="ECO:0000313" key="7">
    <source>
        <dbReference type="Proteomes" id="UP000605970"/>
    </source>
</evidence>
<sequence length="399" mass="46215">GGIEINTEFINVPINISLWIDPYKPIEAEIIRYKNSLEYRYVGIYREIINNQKVTINNNKIGIYDYLLKQNYLIGISEFEVMAGAFAIFEALGIKNTVNIANTVFFPSYLQFIGINVEQTFKISNFYSALPGNWNKKKGICKENSVRYKKNSEEQKAEFKDIEKDFTKYAPELYNKIFINENIEGINKHSNLAILFNKIKYHFINQNKFGNFEDFPKSNKIIYIGGILVEDKGILTEEKIESENENSCIVLLSFGSVNIEEIFNKLNNDGAIEKMFKAFENHKNCIFKIRIIKEYLPKEFYSKNIEIYEENIKQQEILSKQNTKLFISHCGVNSINEAIYAGIPLLCIPFRGDQFYNSSIIEQIGNGIYVSEYSKINNKKNGNFGNDFKNALNKLLNKK</sequence>
<comment type="caution">
    <text evidence="6">The sequence shown here is derived from an EMBL/GenBank/DDBJ whole genome shotgun (WGS) entry which is preliminary data.</text>
</comment>
<dbReference type="PANTHER" id="PTHR48043">
    <property type="entry name" value="EG:EG0003.4 PROTEIN-RELATED"/>
    <property type="match status" value="1"/>
</dbReference>
<feature type="non-terminal residue" evidence="6">
    <location>
        <position position="399"/>
    </location>
</feature>